<reference evidence="3" key="1">
    <citation type="journal article" date="2019" name="Int. J. Syst. Evol. Microbiol.">
        <title>The Global Catalogue of Microorganisms (GCM) 10K type strain sequencing project: providing services to taxonomists for standard genome sequencing and annotation.</title>
        <authorList>
            <consortium name="The Broad Institute Genomics Platform"/>
            <consortium name="The Broad Institute Genome Sequencing Center for Infectious Disease"/>
            <person name="Wu L."/>
            <person name="Ma J."/>
        </authorList>
    </citation>
    <scope>NUCLEOTIDE SEQUENCE [LARGE SCALE GENOMIC DNA]</scope>
    <source>
        <strain evidence="3">JCM 16704</strain>
    </source>
</reference>
<organism evidence="2 3">
    <name type="scientific">Sphingobacterium kyonggiense</name>
    <dbReference type="NCBI Taxonomy" id="714075"/>
    <lineage>
        <taxon>Bacteria</taxon>
        <taxon>Pseudomonadati</taxon>
        <taxon>Bacteroidota</taxon>
        <taxon>Sphingobacteriia</taxon>
        <taxon>Sphingobacteriales</taxon>
        <taxon>Sphingobacteriaceae</taxon>
        <taxon>Sphingobacterium</taxon>
    </lineage>
</organism>
<dbReference type="Proteomes" id="UP001500101">
    <property type="component" value="Unassembled WGS sequence"/>
</dbReference>
<evidence type="ECO:0000313" key="3">
    <source>
        <dbReference type="Proteomes" id="UP001500101"/>
    </source>
</evidence>
<accession>A0ABP7YHB3</accession>
<evidence type="ECO:0000256" key="1">
    <source>
        <dbReference type="SAM" id="SignalP"/>
    </source>
</evidence>
<dbReference type="RefSeq" id="WP_344673604.1">
    <property type="nucleotide sequence ID" value="NZ_BAAAZI010000006.1"/>
</dbReference>
<keyword evidence="3" id="KW-1185">Reference proteome</keyword>
<evidence type="ECO:0000313" key="2">
    <source>
        <dbReference type="EMBL" id="GAA4136209.1"/>
    </source>
</evidence>
<gene>
    <name evidence="2" type="ORF">GCM10022216_10890</name>
</gene>
<feature type="chain" id="PRO_5046574303" evidence="1">
    <location>
        <begin position="26"/>
        <end position="201"/>
    </location>
</feature>
<dbReference type="PROSITE" id="PS51257">
    <property type="entry name" value="PROKAR_LIPOPROTEIN"/>
    <property type="match status" value="1"/>
</dbReference>
<comment type="caution">
    <text evidence="2">The sequence shown here is derived from an EMBL/GenBank/DDBJ whole genome shotgun (WGS) entry which is preliminary data.</text>
</comment>
<proteinExistence type="predicted"/>
<protein>
    <submittedName>
        <fullName evidence="2">Uncharacterized protein</fullName>
    </submittedName>
</protein>
<keyword evidence="1" id="KW-0732">Signal</keyword>
<name>A0ABP7YHB3_9SPHI</name>
<sequence length="201" mass="21508">MKLNTLFVAAVLASTTLSSCVFDTAAERQLKYTHTTLIDGDAYAFFRQVGAMAPYEVDYAKHVGSVGNAQAKDAASKVSKFFSEILPTMDSLATKYHVDFPILGQEVYASADAPAAVDTAHTDSTAAAPVAHAAVAAHGAGYSDEAYLHHIQHQVAVAKEHFRRLSTNTNKDLRDFAQSKTESIAELFTAIGGKADAHAHH</sequence>
<feature type="signal peptide" evidence="1">
    <location>
        <begin position="1"/>
        <end position="25"/>
    </location>
</feature>
<dbReference type="EMBL" id="BAAAZI010000006">
    <property type="protein sequence ID" value="GAA4136209.1"/>
    <property type="molecule type" value="Genomic_DNA"/>
</dbReference>